<dbReference type="Proteomes" id="UP000001542">
    <property type="component" value="Unassembled WGS sequence"/>
</dbReference>
<dbReference type="AlphaFoldDB" id="A2DL68"/>
<dbReference type="InterPro" id="IPR011989">
    <property type="entry name" value="ARM-like"/>
</dbReference>
<sequence length="399" mass="46367">MHFPKDRVQVVLESDFIKALFSYDKDYEHINIISDVIGSLIYDQSLYFPSLIENGLLNFFIQNPSWIEYYVTTGKQLQTISILTIAKLISISFPEYVDQIISHPKFMNLLLILMKKPQQPFDWEIQKYILSIETYYQIILLEPSYISKYYRTLYPSLEYSFNSTIDKVKETTPLIIQLLKRFFVEADFIECLGIDTNKMTFILSVITNGNDKEKSSILDLLIEMSSWPQISSLLLKLDFINFSIDFSRNNQDFSNLLFDVVSNMMSHQDICENILNIDGFVDNFVDLVLNGSIKVSMSCCLCISWIVYYKDLDYIEKVVTDDVFETLSDYLTENSVKYVKIMLAALENVLNKESTCGKKRFHQLLSDETVYDQIHSYFDSSDEELSITASSILKMLDAQ</sequence>
<proteinExistence type="predicted"/>
<protein>
    <submittedName>
        <fullName evidence="1">Uncharacterized protein</fullName>
    </submittedName>
</protein>
<dbReference type="EMBL" id="DS113214">
    <property type="protein sequence ID" value="EAY18859.1"/>
    <property type="molecule type" value="Genomic_DNA"/>
</dbReference>
<accession>A2DL68</accession>
<keyword evidence="2" id="KW-1185">Reference proteome</keyword>
<dbReference type="SMR" id="A2DL68"/>
<reference evidence="1" key="2">
    <citation type="journal article" date="2007" name="Science">
        <title>Draft genome sequence of the sexually transmitted pathogen Trichomonas vaginalis.</title>
        <authorList>
            <person name="Carlton J.M."/>
            <person name="Hirt R.P."/>
            <person name="Silva J.C."/>
            <person name="Delcher A.L."/>
            <person name="Schatz M."/>
            <person name="Zhao Q."/>
            <person name="Wortman J.R."/>
            <person name="Bidwell S.L."/>
            <person name="Alsmark U.C.M."/>
            <person name="Besteiro S."/>
            <person name="Sicheritz-Ponten T."/>
            <person name="Noel C.J."/>
            <person name="Dacks J.B."/>
            <person name="Foster P.G."/>
            <person name="Simillion C."/>
            <person name="Van de Peer Y."/>
            <person name="Miranda-Saavedra D."/>
            <person name="Barton G.J."/>
            <person name="Westrop G.D."/>
            <person name="Mueller S."/>
            <person name="Dessi D."/>
            <person name="Fiori P.L."/>
            <person name="Ren Q."/>
            <person name="Paulsen I."/>
            <person name="Zhang H."/>
            <person name="Bastida-Corcuera F.D."/>
            <person name="Simoes-Barbosa A."/>
            <person name="Brown M.T."/>
            <person name="Hayes R.D."/>
            <person name="Mukherjee M."/>
            <person name="Okumura C.Y."/>
            <person name="Schneider R."/>
            <person name="Smith A.J."/>
            <person name="Vanacova S."/>
            <person name="Villalvazo M."/>
            <person name="Haas B.J."/>
            <person name="Pertea M."/>
            <person name="Feldblyum T.V."/>
            <person name="Utterback T.R."/>
            <person name="Shu C.L."/>
            <person name="Osoegawa K."/>
            <person name="de Jong P.J."/>
            <person name="Hrdy I."/>
            <person name="Horvathova L."/>
            <person name="Zubacova Z."/>
            <person name="Dolezal P."/>
            <person name="Malik S.B."/>
            <person name="Logsdon J.M. Jr."/>
            <person name="Henze K."/>
            <person name="Gupta A."/>
            <person name="Wang C.C."/>
            <person name="Dunne R.L."/>
            <person name="Upcroft J.A."/>
            <person name="Upcroft P."/>
            <person name="White O."/>
            <person name="Salzberg S.L."/>
            <person name="Tang P."/>
            <person name="Chiu C.-H."/>
            <person name="Lee Y.-S."/>
            <person name="Embley T.M."/>
            <person name="Coombs G.H."/>
            <person name="Mottram J.C."/>
            <person name="Tachezy J."/>
            <person name="Fraser-Liggett C.M."/>
            <person name="Johnson P.J."/>
        </authorList>
    </citation>
    <scope>NUCLEOTIDE SEQUENCE [LARGE SCALE GENOMIC DNA]</scope>
    <source>
        <strain evidence="1">G3</strain>
    </source>
</reference>
<dbReference type="InterPro" id="IPR016024">
    <property type="entry name" value="ARM-type_fold"/>
</dbReference>
<dbReference type="RefSeq" id="XP_001579845.1">
    <property type="nucleotide sequence ID" value="XM_001579795.1"/>
</dbReference>
<dbReference type="Gene3D" id="1.25.10.10">
    <property type="entry name" value="Leucine-rich Repeat Variant"/>
    <property type="match status" value="1"/>
</dbReference>
<evidence type="ECO:0000313" key="2">
    <source>
        <dbReference type="Proteomes" id="UP000001542"/>
    </source>
</evidence>
<dbReference type="VEuPathDB" id="TrichDB:TVAG_295110"/>
<dbReference type="InParanoid" id="A2DL68"/>
<dbReference type="VEuPathDB" id="TrichDB:TVAGG3_0273400"/>
<dbReference type="SUPFAM" id="SSF48371">
    <property type="entry name" value="ARM repeat"/>
    <property type="match status" value="1"/>
</dbReference>
<reference evidence="1" key="1">
    <citation type="submission" date="2006-10" db="EMBL/GenBank/DDBJ databases">
        <authorList>
            <person name="Amadeo P."/>
            <person name="Zhao Q."/>
            <person name="Wortman J."/>
            <person name="Fraser-Liggett C."/>
            <person name="Carlton J."/>
        </authorList>
    </citation>
    <scope>NUCLEOTIDE SEQUENCE</scope>
    <source>
        <strain evidence="1">G3</strain>
    </source>
</reference>
<organism evidence="1 2">
    <name type="scientific">Trichomonas vaginalis (strain ATCC PRA-98 / G3)</name>
    <dbReference type="NCBI Taxonomy" id="412133"/>
    <lineage>
        <taxon>Eukaryota</taxon>
        <taxon>Metamonada</taxon>
        <taxon>Parabasalia</taxon>
        <taxon>Trichomonadida</taxon>
        <taxon>Trichomonadidae</taxon>
        <taxon>Trichomonas</taxon>
    </lineage>
</organism>
<gene>
    <name evidence="1" type="ORF">TVAG_295110</name>
</gene>
<name>A2DL68_TRIV3</name>
<dbReference type="KEGG" id="tva:5464374"/>
<evidence type="ECO:0000313" key="1">
    <source>
        <dbReference type="EMBL" id="EAY18859.1"/>
    </source>
</evidence>